<reference evidence="3" key="1">
    <citation type="submission" date="2019-11" db="EMBL/GenBank/DDBJ databases">
        <authorList>
            <person name="Jee S."/>
        </authorList>
    </citation>
    <scope>NUCLEOTIDE SEQUENCE [LARGE SCALE GENOMIC DNA]</scope>
    <source>
        <strain evidence="3">PZ1</strain>
    </source>
</reference>
<evidence type="ECO:0000313" key="2">
    <source>
        <dbReference type="EMBL" id="QHQ23872.1"/>
    </source>
</evidence>
<accession>A0AAP9IFR7</accession>
<evidence type="ECO:0000313" key="3">
    <source>
        <dbReference type="Proteomes" id="UP000464054"/>
    </source>
</evidence>
<evidence type="ECO:0000313" key="4">
    <source>
        <dbReference type="Proteomes" id="UP001617714"/>
    </source>
</evidence>
<sequence>MSDVKMNISTYVKAHLFNSSNAAVKLAEKNKNHRHQFFAEKLILKKINKITSTNETYNVGKSIKYNEIIEHLNKTSPFPSKLNILLDSNIHAGKNDCRDDMNKFMRSPQHISDMKKGIVDAGNKVTNDENINTGGIRRIVTNLTCLTLVNEEKLASDSTRFLEEYITDKDKFRCFGNEKNYDYETLQKVKDHINKIKEWANNLNYK</sequence>
<gene>
    <name evidence="1" type="ORF">ACIPSN_20635</name>
    <name evidence="2" type="ORF">GMX10_07125</name>
</gene>
<protein>
    <submittedName>
        <fullName evidence="2">Uncharacterized protein</fullName>
    </submittedName>
</protein>
<dbReference type="RefSeq" id="WP_146754379.1">
    <property type="nucleotide sequence ID" value="NZ_CP046377.1"/>
</dbReference>
<evidence type="ECO:0000313" key="1">
    <source>
        <dbReference type="EMBL" id="MFJ5323713.1"/>
    </source>
</evidence>
<dbReference type="AlphaFoldDB" id="A0AAP9IFR7"/>
<dbReference type="Proteomes" id="UP000464054">
    <property type="component" value="Chromosome"/>
</dbReference>
<keyword evidence="4" id="KW-1185">Reference proteome</keyword>
<proteinExistence type="predicted"/>
<name>A0AAP9IFR7_9GAMM</name>
<reference evidence="1 4" key="3">
    <citation type="submission" date="2024-10" db="EMBL/GenBank/DDBJ databases">
        <authorList>
            <person name="Lu C.-H."/>
        </authorList>
    </citation>
    <scope>NUCLEOTIDE SEQUENCE [LARGE SCALE GENOMIC DNA]</scope>
    <source>
        <strain evidence="1 4">22QBSP01-2</strain>
    </source>
</reference>
<dbReference type="Proteomes" id="UP001617714">
    <property type="component" value="Unassembled WGS sequence"/>
</dbReference>
<dbReference type="EMBL" id="CP046377">
    <property type="protein sequence ID" value="QHQ23872.1"/>
    <property type="molecule type" value="Genomic_DNA"/>
</dbReference>
<organism evidence="2 3">
    <name type="scientific">Pectobacterium parvum</name>
    <dbReference type="NCBI Taxonomy" id="2778550"/>
    <lineage>
        <taxon>Bacteria</taxon>
        <taxon>Pseudomonadati</taxon>
        <taxon>Pseudomonadota</taxon>
        <taxon>Gammaproteobacteria</taxon>
        <taxon>Enterobacterales</taxon>
        <taxon>Pectobacteriaceae</taxon>
        <taxon>Pectobacterium</taxon>
    </lineage>
</organism>
<reference evidence="2" key="2">
    <citation type="journal article" date="2022" name="Plant Pathol J">
        <title>Comparative Genomic Analysis of Pathogenic Factors of Pectobacterium Species Isolated in South Korea Using Whole-Genome Sequencing.</title>
        <authorList>
            <person name="Jee S."/>
            <person name="Kang I.J."/>
            <person name="Bak G."/>
            <person name="Kang S."/>
            <person name="Lee J."/>
            <person name="Heu S."/>
            <person name="Hwang I."/>
        </authorList>
    </citation>
    <scope>NUCLEOTIDE SEQUENCE</scope>
    <source>
        <strain evidence="2">PZ1</strain>
    </source>
</reference>
<dbReference type="EMBL" id="JBIXKD010000033">
    <property type="protein sequence ID" value="MFJ5323713.1"/>
    <property type="molecule type" value="Genomic_DNA"/>
</dbReference>